<reference evidence="5" key="1">
    <citation type="journal article" date="2019" name="Int. J. Syst. Evol. Microbiol.">
        <title>The Global Catalogue of Microorganisms (GCM) 10K type strain sequencing project: providing services to taxonomists for standard genome sequencing and annotation.</title>
        <authorList>
            <consortium name="The Broad Institute Genomics Platform"/>
            <consortium name="The Broad Institute Genome Sequencing Center for Infectious Disease"/>
            <person name="Wu L."/>
            <person name="Ma J."/>
        </authorList>
    </citation>
    <scope>NUCLEOTIDE SEQUENCE [LARGE SCALE GENOMIC DNA]</scope>
    <source>
        <strain evidence="5">KCTC 12907</strain>
    </source>
</reference>
<keyword evidence="2 3" id="KW-0819">tRNA processing</keyword>
<dbReference type="SUPFAM" id="SSF52374">
    <property type="entry name" value="Nucleotidylyl transferase"/>
    <property type="match status" value="1"/>
</dbReference>
<comment type="function">
    <text evidence="3">Catalyzes the formation of N(4)-acetylcytidine (ac(4)C) at the wobble position of elongator tRNA(Met), using acetate and ATP as substrates. First activates an acetate ion to form acetyladenylate (Ac-AMP) and then transfers the acetyl group to tRNA to form ac(4)C34.</text>
</comment>
<keyword evidence="3" id="KW-0963">Cytoplasm</keyword>
<comment type="caution">
    <text evidence="3">Lacks conserved residue(s) required for the propagation of feature annotation.</text>
</comment>
<dbReference type="InterPro" id="IPR008513">
    <property type="entry name" value="tRNA(Met)_cyd_acetate_ligase"/>
</dbReference>
<comment type="catalytic activity">
    <reaction evidence="3">
        <text>cytidine(34) in elongator tRNA(Met) + acetate + ATP = N(4)-acetylcytidine(34) in elongator tRNA(Met) + AMP + diphosphate</text>
        <dbReference type="Rhea" id="RHEA:58144"/>
        <dbReference type="Rhea" id="RHEA-COMP:10693"/>
        <dbReference type="Rhea" id="RHEA-COMP:10694"/>
        <dbReference type="ChEBI" id="CHEBI:30089"/>
        <dbReference type="ChEBI" id="CHEBI:30616"/>
        <dbReference type="ChEBI" id="CHEBI:33019"/>
        <dbReference type="ChEBI" id="CHEBI:74900"/>
        <dbReference type="ChEBI" id="CHEBI:82748"/>
        <dbReference type="ChEBI" id="CHEBI:456215"/>
    </reaction>
</comment>
<feature type="binding site" evidence="3">
    <location>
        <position position="167"/>
    </location>
    <ligand>
        <name>ATP</name>
        <dbReference type="ChEBI" id="CHEBI:30616"/>
    </ligand>
</feature>
<evidence type="ECO:0000313" key="5">
    <source>
        <dbReference type="Proteomes" id="UP001596378"/>
    </source>
</evidence>
<keyword evidence="3" id="KW-0067">ATP-binding</keyword>
<feature type="binding site" evidence="3">
    <location>
        <position position="192"/>
    </location>
    <ligand>
        <name>ATP</name>
        <dbReference type="ChEBI" id="CHEBI:30616"/>
    </ligand>
</feature>
<keyword evidence="3" id="KW-0547">Nucleotide-binding</keyword>
<accession>A0ABW2FPN8</accession>
<dbReference type="NCBIfam" id="NF010191">
    <property type="entry name" value="PRK13670.1"/>
    <property type="match status" value="1"/>
</dbReference>
<proteinExistence type="inferred from homology"/>
<comment type="similarity">
    <text evidence="3">Belongs to the TmcAL family.</text>
</comment>
<dbReference type="InterPro" id="IPR014729">
    <property type="entry name" value="Rossmann-like_a/b/a_fold"/>
</dbReference>
<keyword evidence="1 3" id="KW-0436">Ligase</keyword>
<keyword evidence="5" id="KW-1185">Reference proteome</keyword>
<dbReference type="EMBL" id="JBHTAI010000041">
    <property type="protein sequence ID" value="MFC7153733.1"/>
    <property type="molecule type" value="Genomic_DNA"/>
</dbReference>
<dbReference type="RefSeq" id="WP_378044517.1">
    <property type="nucleotide sequence ID" value="NZ_JBHMDN010000004.1"/>
</dbReference>
<comment type="subcellular location">
    <subcellularLocation>
        <location evidence="3">Cytoplasm</location>
    </subcellularLocation>
</comment>
<dbReference type="HAMAP" id="MF_01539">
    <property type="entry name" value="TmcAL"/>
    <property type="match status" value="1"/>
</dbReference>
<dbReference type="Gene3D" id="3.40.50.620">
    <property type="entry name" value="HUPs"/>
    <property type="match status" value="1"/>
</dbReference>
<dbReference type="PANTHER" id="PTHR37825">
    <property type="entry name" value="TRNA(MET) CYTIDINE ACETATE LIGASE"/>
    <property type="match status" value="1"/>
</dbReference>
<name>A0ABW2FPN8_9BACL</name>
<sequence length="414" mass="45515">MSTVGVIVEYNPLHNGHLYHIQQSKKITRAEKVVAVMSGNFLQRGEPALADKWARTEMALRAGCDLVLELPVAYSAQPAQWFAYGAVSVLDASGVVDALCFGSESGELASLQELASLLAEEPEAFSPLLAERLKAGQPYPSAFTSAAEAYLQERGMAEHAYSLSQPNHTLGLHYLIALRKLGSAIKPCTLRREKSGYGQTDITDAKIASATALRKLLLGESGSLDQLAAYVPTSTLNILRRETEAGRAPIHWESFARALFHELHRQTADGLAEFAEVNEGLEHRIRGILTELPEYSVAALLQALKTRRYTRTKLQRTLLRILLGHRKELLSPERLAAGVDYIRVLGFTERGRSLLRDMRRKAKAPVVASAAKHDSPYLAMDAQAGGIYSLAFRDARPGDAFRDFTLPPVRLSDK</sequence>
<dbReference type="EC" id="6.3.4.-" evidence="3"/>
<dbReference type="Proteomes" id="UP001596378">
    <property type="component" value="Unassembled WGS sequence"/>
</dbReference>
<organism evidence="4 5">
    <name type="scientific">Cohnella cellulosilytica</name>
    <dbReference type="NCBI Taxonomy" id="986710"/>
    <lineage>
        <taxon>Bacteria</taxon>
        <taxon>Bacillati</taxon>
        <taxon>Bacillota</taxon>
        <taxon>Bacilli</taxon>
        <taxon>Bacillales</taxon>
        <taxon>Paenibacillaceae</taxon>
        <taxon>Cohnella</taxon>
    </lineage>
</organism>
<dbReference type="PANTHER" id="PTHR37825:SF1">
    <property type="entry name" value="TRNA(MET) CYTIDINE ACETATE LIGASE"/>
    <property type="match status" value="1"/>
</dbReference>
<keyword evidence="3" id="KW-0820">tRNA-binding</keyword>
<comment type="caution">
    <text evidence="4">The sequence shown here is derived from an EMBL/GenBank/DDBJ whole genome shotgun (WGS) entry which is preliminary data.</text>
</comment>
<gene>
    <name evidence="3" type="primary">tmcAL</name>
    <name evidence="4" type="ORF">ACFQMJ_34845</name>
</gene>
<protein>
    <recommendedName>
        <fullName evidence="3">tRNA(Met) cytidine acetate ligase</fullName>
        <ecNumber evidence="3">6.3.4.-</ecNumber>
    </recommendedName>
</protein>
<feature type="binding site" evidence="3">
    <location>
        <position position="102"/>
    </location>
    <ligand>
        <name>ATP</name>
        <dbReference type="ChEBI" id="CHEBI:30616"/>
    </ligand>
</feature>
<evidence type="ECO:0000256" key="1">
    <source>
        <dbReference type="ARBA" id="ARBA00022598"/>
    </source>
</evidence>
<dbReference type="Pfam" id="PF05636">
    <property type="entry name" value="HIGH_NTase1"/>
    <property type="match status" value="1"/>
</dbReference>
<evidence type="ECO:0000313" key="4">
    <source>
        <dbReference type="EMBL" id="MFC7153733.1"/>
    </source>
</evidence>
<evidence type="ECO:0000256" key="2">
    <source>
        <dbReference type="ARBA" id="ARBA00022694"/>
    </source>
</evidence>
<feature type="binding site" evidence="3">
    <location>
        <begin position="7"/>
        <end position="20"/>
    </location>
    <ligand>
        <name>ATP</name>
        <dbReference type="ChEBI" id="CHEBI:30616"/>
    </ligand>
</feature>
<evidence type="ECO:0000256" key="3">
    <source>
        <dbReference type="HAMAP-Rule" id="MF_01539"/>
    </source>
</evidence>
<keyword evidence="3" id="KW-0694">RNA-binding</keyword>